<reference evidence="2" key="1">
    <citation type="journal article" date="2020" name="Fungal Divers.">
        <title>Resolving the Mortierellaceae phylogeny through synthesis of multi-gene phylogenetics and phylogenomics.</title>
        <authorList>
            <person name="Vandepol N."/>
            <person name="Liber J."/>
            <person name="Desiro A."/>
            <person name="Na H."/>
            <person name="Kennedy M."/>
            <person name="Barry K."/>
            <person name="Grigoriev I.V."/>
            <person name="Miller A.N."/>
            <person name="O'Donnell K."/>
            <person name="Stajich J.E."/>
            <person name="Bonito G."/>
        </authorList>
    </citation>
    <scope>NUCLEOTIDE SEQUENCE</scope>
    <source>
        <strain evidence="2">KOD948</strain>
    </source>
</reference>
<feature type="non-terminal residue" evidence="2">
    <location>
        <position position="61"/>
    </location>
</feature>
<dbReference type="Proteomes" id="UP000726737">
    <property type="component" value="Unassembled WGS sequence"/>
</dbReference>
<evidence type="ECO:0000313" key="3">
    <source>
        <dbReference type="Proteomes" id="UP000726737"/>
    </source>
</evidence>
<accession>A0A9P6PI67</accession>
<dbReference type="EMBL" id="JAAAJA010002096">
    <property type="protein sequence ID" value="KAG0243429.1"/>
    <property type="molecule type" value="Genomic_DNA"/>
</dbReference>
<proteinExistence type="predicted"/>
<gene>
    <name evidence="2" type="ORF">BG011_003115</name>
</gene>
<keyword evidence="3" id="KW-1185">Reference proteome</keyword>
<feature type="region of interest" description="Disordered" evidence="1">
    <location>
        <begin position="20"/>
        <end position="61"/>
    </location>
</feature>
<organism evidence="2 3">
    <name type="scientific">Mortierella polycephala</name>
    <dbReference type="NCBI Taxonomy" id="41804"/>
    <lineage>
        <taxon>Eukaryota</taxon>
        <taxon>Fungi</taxon>
        <taxon>Fungi incertae sedis</taxon>
        <taxon>Mucoromycota</taxon>
        <taxon>Mortierellomycotina</taxon>
        <taxon>Mortierellomycetes</taxon>
        <taxon>Mortierellales</taxon>
        <taxon>Mortierellaceae</taxon>
        <taxon>Mortierella</taxon>
    </lineage>
</organism>
<dbReference type="AlphaFoldDB" id="A0A9P6PI67"/>
<evidence type="ECO:0000256" key="1">
    <source>
        <dbReference type="SAM" id="MobiDB-lite"/>
    </source>
</evidence>
<sequence length="61" mass="6055">MSMSNSKNYERLTCGGSVAKLTAADSARPEPPLDTPTSNAAGSMSGPPSPGTVAAEPMAST</sequence>
<evidence type="ECO:0000313" key="2">
    <source>
        <dbReference type="EMBL" id="KAG0243429.1"/>
    </source>
</evidence>
<comment type="caution">
    <text evidence="2">The sequence shown here is derived from an EMBL/GenBank/DDBJ whole genome shotgun (WGS) entry which is preliminary data.</text>
</comment>
<name>A0A9P6PI67_9FUNG</name>
<protein>
    <submittedName>
        <fullName evidence="2">Uncharacterized protein</fullName>
    </submittedName>
</protein>